<dbReference type="PANTHER" id="PTHR23501:SF33">
    <property type="entry name" value="MAJOR FACILITATOR SUPERFAMILY (MFS) PROFILE DOMAIN-CONTAINING PROTEIN"/>
    <property type="match status" value="1"/>
</dbReference>
<evidence type="ECO:0000256" key="3">
    <source>
        <dbReference type="ARBA" id="ARBA00022989"/>
    </source>
</evidence>
<keyword evidence="3 6" id="KW-1133">Transmembrane helix</keyword>
<dbReference type="InterPro" id="IPR011701">
    <property type="entry name" value="MFS"/>
</dbReference>
<dbReference type="InterPro" id="IPR036259">
    <property type="entry name" value="MFS_trans_sf"/>
</dbReference>
<feature type="transmembrane region" description="Helical" evidence="6">
    <location>
        <begin position="344"/>
        <end position="367"/>
    </location>
</feature>
<dbReference type="InterPro" id="IPR020846">
    <property type="entry name" value="MFS_dom"/>
</dbReference>
<gene>
    <name evidence="8" type="ORF">OCS_01611</name>
</gene>
<evidence type="ECO:0000256" key="4">
    <source>
        <dbReference type="ARBA" id="ARBA00023136"/>
    </source>
</evidence>
<dbReference type="EMBL" id="KE652282">
    <property type="protein sequence ID" value="EQL02673.1"/>
    <property type="molecule type" value="Genomic_DNA"/>
</dbReference>
<keyword evidence="2 6" id="KW-0812">Transmembrane</keyword>
<feature type="transmembrane region" description="Helical" evidence="6">
    <location>
        <begin position="274"/>
        <end position="293"/>
    </location>
</feature>
<protein>
    <submittedName>
        <fullName evidence="8">Multidrug resistance protein Fnx1</fullName>
    </submittedName>
</protein>
<dbReference type="PROSITE" id="PS50850">
    <property type="entry name" value="MFS"/>
    <property type="match status" value="1"/>
</dbReference>
<dbReference type="AlphaFoldDB" id="T5ALI0"/>
<feature type="transmembrane region" description="Helical" evidence="6">
    <location>
        <begin position="406"/>
        <end position="426"/>
    </location>
</feature>
<evidence type="ECO:0000256" key="2">
    <source>
        <dbReference type="ARBA" id="ARBA00022692"/>
    </source>
</evidence>
<feature type="transmembrane region" description="Helical" evidence="6">
    <location>
        <begin position="151"/>
        <end position="176"/>
    </location>
</feature>
<dbReference type="Proteomes" id="UP000019374">
    <property type="component" value="Unassembled WGS sequence"/>
</dbReference>
<name>T5ALI0_OPHSC</name>
<evidence type="ECO:0000256" key="5">
    <source>
        <dbReference type="SAM" id="MobiDB-lite"/>
    </source>
</evidence>
<feature type="compositionally biased region" description="Basic and acidic residues" evidence="5">
    <location>
        <begin position="42"/>
        <end position="54"/>
    </location>
</feature>
<evidence type="ECO:0000256" key="1">
    <source>
        <dbReference type="ARBA" id="ARBA00004141"/>
    </source>
</evidence>
<dbReference type="PANTHER" id="PTHR23501">
    <property type="entry name" value="MAJOR FACILITATOR SUPERFAMILY"/>
    <property type="match status" value="1"/>
</dbReference>
<sequence length="525" mass="56590">MVVYAEESESTGLNRGRQDCSYGAVDHRQHSPPAVDSDIDEETARRSSSREHKGSPNVGGIVAVLLLGEFISNADATLVMASTGKISSEFNSLQAANWLSTAYTLGVCLTLPMYTKLSDVFGRKPLLLTAYFFLALGCIICGTGPEMWVVILGRAVNGVGGAGTMVMGSVIILDIVPKKDVAHWRACVNVAMTLGRSAGGPVGGWLTDAVGWRWYVGIRKELVCVLLMRNTPRLLLLQAPLIALAALPVIFRLKVAHPLPLDEPQTSIFKRIDFLGTALLAAAVTTTVLLVDLGGKLFPWLSWLSCTLALTSVVSVAGFCYTELHVAKEPVFDIRILRRPNVLASYLVGSLQIAAQVGMMFSVPLYFQVTKHASTIEAGAHLVPAVLGNAIGGLCASMFARRTGRYKTLLVVGSITASSTYLLLWLRWNGNTGFLESLYVIPGGLGTGISSTAAFVVMSSFLEPEEMAMVTGGYILLHTFFMTVGVTGTNAILGSEFRRQLEHRIHEPEAPQVCPWTPFELLRGN</sequence>
<feature type="transmembrane region" description="Helical" evidence="6">
    <location>
        <begin position="234"/>
        <end position="254"/>
    </location>
</feature>
<dbReference type="HOGENOM" id="CLU_000960_22_3_1"/>
<reference evidence="8 9" key="1">
    <citation type="journal article" date="2013" name="Chin. Sci. Bull.">
        <title>Genome survey uncovers the secrets of sex and lifestyle in caterpillar fungus.</title>
        <authorList>
            <person name="Hu X."/>
            <person name="Zhang Y."/>
            <person name="Xiao G."/>
            <person name="Zheng P."/>
            <person name="Xia Y."/>
            <person name="Zhang X."/>
            <person name="St Leger R.J."/>
            <person name="Liu X."/>
            <person name="Wang C."/>
        </authorList>
    </citation>
    <scope>NUCLEOTIDE SEQUENCE [LARGE SCALE GENOMIC DNA]</scope>
    <source>
        <strain evidence="9">Co18 / CGMCC 3.14243</strain>
        <tissue evidence="8">Fruit-body</tissue>
    </source>
</reference>
<feature type="transmembrane region" description="Helical" evidence="6">
    <location>
        <begin position="95"/>
        <end position="114"/>
    </location>
</feature>
<dbReference type="eggNOG" id="KOG0254">
    <property type="taxonomic scope" value="Eukaryota"/>
</dbReference>
<dbReference type="SUPFAM" id="SSF103473">
    <property type="entry name" value="MFS general substrate transporter"/>
    <property type="match status" value="1"/>
</dbReference>
<feature type="transmembrane region" description="Helical" evidence="6">
    <location>
        <begin position="379"/>
        <end position="400"/>
    </location>
</feature>
<keyword evidence="4 6" id="KW-0472">Membrane</keyword>
<accession>T5ALI0</accession>
<feature type="region of interest" description="Disordered" evidence="5">
    <location>
        <begin position="1"/>
        <end position="55"/>
    </location>
</feature>
<feature type="transmembrane region" description="Helical" evidence="6">
    <location>
        <begin position="474"/>
        <end position="494"/>
    </location>
</feature>
<organism evidence="8 9">
    <name type="scientific">Ophiocordyceps sinensis (strain Co18 / CGMCC 3.14243)</name>
    <name type="common">Yarsagumba caterpillar fungus</name>
    <name type="synonym">Hirsutella sinensis</name>
    <dbReference type="NCBI Taxonomy" id="911162"/>
    <lineage>
        <taxon>Eukaryota</taxon>
        <taxon>Fungi</taxon>
        <taxon>Dikarya</taxon>
        <taxon>Ascomycota</taxon>
        <taxon>Pezizomycotina</taxon>
        <taxon>Sordariomycetes</taxon>
        <taxon>Hypocreomycetidae</taxon>
        <taxon>Hypocreales</taxon>
        <taxon>Ophiocordycipitaceae</taxon>
        <taxon>Ophiocordyceps</taxon>
    </lineage>
</organism>
<feature type="transmembrane region" description="Helical" evidence="6">
    <location>
        <begin position="438"/>
        <end position="462"/>
    </location>
</feature>
<evidence type="ECO:0000313" key="9">
    <source>
        <dbReference type="Proteomes" id="UP000019374"/>
    </source>
</evidence>
<feature type="domain" description="Major facilitator superfamily (MFS) profile" evidence="7">
    <location>
        <begin position="61"/>
        <end position="525"/>
    </location>
</feature>
<proteinExistence type="predicted"/>
<feature type="transmembrane region" description="Helical" evidence="6">
    <location>
        <begin position="300"/>
        <end position="324"/>
    </location>
</feature>
<comment type="subcellular location">
    <subcellularLocation>
        <location evidence="1">Membrane</location>
        <topology evidence="1">Multi-pass membrane protein</topology>
    </subcellularLocation>
</comment>
<dbReference type="Pfam" id="PF07690">
    <property type="entry name" value="MFS_1"/>
    <property type="match status" value="1"/>
</dbReference>
<dbReference type="Gene3D" id="1.20.1250.20">
    <property type="entry name" value="MFS general substrate transporter like domains"/>
    <property type="match status" value="1"/>
</dbReference>
<evidence type="ECO:0000259" key="7">
    <source>
        <dbReference type="PROSITE" id="PS50850"/>
    </source>
</evidence>
<evidence type="ECO:0000313" key="8">
    <source>
        <dbReference type="EMBL" id="EQL02673.1"/>
    </source>
</evidence>
<evidence type="ECO:0000256" key="6">
    <source>
        <dbReference type="SAM" id="Phobius"/>
    </source>
</evidence>
<dbReference type="GO" id="GO:0000329">
    <property type="term" value="C:fungal-type vacuole membrane"/>
    <property type="evidence" value="ECO:0007669"/>
    <property type="project" value="TreeGrafter"/>
</dbReference>
<dbReference type="GO" id="GO:0015174">
    <property type="term" value="F:basic amino acid transmembrane transporter activity"/>
    <property type="evidence" value="ECO:0007669"/>
    <property type="project" value="TreeGrafter"/>
</dbReference>
<feature type="transmembrane region" description="Helical" evidence="6">
    <location>
        <begin position="126"/>
        <end position="145"/>
    </location>
</feature>